<dbReference type="EMBL" id="JBHUMA010000006">
    <property type="protein sequence ID" value="MFD2599603.1"/>
    <property type="molecule type" value="Genomic_DNA"/>
</dbReference>
<name>A0ABW5NNN9_9SPHI</name>
<gene>
    <name evidence="2" type="ORF">ACFSQ3_11620</name>
</gene>
<evidence type="ECO:0000313" key="2">
    <source>
        <dbReference type="EMBL" id="MFD2599603.1"/>
    </source>
</evidence>
<sequence>MKTRFNSTIKQVLFCTLATLSLAGCNPDYLTEMNRDKNRIDEVLPDFMFTGAILDLPQHSYTVLAQGIQYFSTYKEVAGVGDKYYSFNGTEAPFMFYTGIEQNNIWIGKLNRLYQIQKKLNEETAQGVDNTNKTALVRILKVYFFHQLTDVSGDIPYFEARLGESGNLSPKYDTQKAIYEDMLKELEESAAALNTSSPTFGSADLFYNGDVARWKKFAYTMMLRLGMRLTKVDETLARTWSQKAIAGGVMSAETDIAYIGYATTPGSINTKIQYEFLNGNYISPGGDNVEGGKYAATFINHLKSTADPRLPVLSVVWVKNADGTYRADNTAATQKGMINGSLNTYPSDFETYSEPSRLYLNTASPIVILGPAEAYLLLAEAAIRGWYTGSTAATAYNEGVRMGMKQWALWTDVAPHSGRITDQQIAAYLQANPFLSGGSFESQFGQINTQKWVCLFGDDYEGFANWRRTGYPQLMAVNYPGNVTGGKMFRRFSIPLNENLTNKTNYLEALQRQGFSEFTADNLTTRVWWDAE</sequence>
<dbReference type="Proteomes" id="UP001597393">
    <property type="component" value="Unassembled WGS sequence"/>
</dbReference>
<keyword evidence="1" id="KW-0732">Signal</keyword>
<feature type="chain" id="PRO_5045812239" evidence="1">
    <location>
        <begin position="24"/>
        <end position="532"/>
    </location>
</feature>
<dbReference type="Gene3D" id="1.25.40.390">
    <property type="match status" value="1"/>
</dbReference>
<dbReference type="RefSeq" id="WP_380869729.1">
    <property type="nucleotide sequence ID" value="NZ_JBHUMA010000006.1"/>
</dbReference>
<evidence type="ECO:0000313" key="3">
    <source>
        <dbReference type="Proteomes" id="UP001597393"/>
    </source>
</evidence>
<protein>
    <submittedName>
        <fullName evidence="2">SusD/RagB family nutrient-binding outer membrane lipoprotein</fullName>
    </submittedName>
</protein>
<accession>A0ABW5NNN9</accession>
<reference evidence="3" key="1">
    <citation type="journal article" date="2019" name="Int. J. Syst. Evol. Microbiol.">
        <title>The Global Catalogue of Microorganisms (GCM) 10K type strain sequencing project: providing services to taxonomists for standard genome sequencing and annotation.</title>
        <authorList>
            <consortium name="The Broad Institute Genomics Platform"/>
            <consortium name="The Broad Institute Genome Sequencing Center for Infectious Disease"/>
            <person name="Wu L."/>
            <person name="Ma J."/>
        </authorList>
    </citation>
    <scope>NUCLEOTIDE SEQUENCE [LARGE SCALE GENOMIC DNA]</scope>
    <source>
        <strain evidence="3">KCTC 42248</strain>
    </source>
</reference>
<dbReference type="InterPro" id="IPR011990">
    <property type="entry name" value="TPR-like_helical_dom_sf"/>
</dbReference>
<keyword evidence="3" id="KW-1185">Reference proteome</keyword>
<dbReference type="PROSITE" id="PS51257">
    <property type="entry name" value="PROKAR_LIPOPROTEIN"/>
    <property type="match status" value="1"/>
</dbReference>
<dbReference type="InterPro" id="IPR041662">
    <property type="entry name" value="SusD-like_2"/>
</dbReference>
<dbReference type="SUPFAM" id="SSF48452">
    <property type="entry name" value="TPR-like"/>
    <property type="match status" value="1"/>
</dbReference>
<organism evidence="2 3">
    <name type="scientific">Sphingobacterium corticis</name>
    <dbReference type="NCBI Taxonomy" id="1812823"/>
    <lineage>
        <taxon>Bacteria</taxon>
        <taxon>Pseudomonadati</taxon>
        <taxon>Bacteroidota</taxon>
        <taxon>Sphingobacteriia</taxon>
        <taxon>Sphingobacteriales</taxon>
        <taxon>Sphingobacteriaceae</taxon>
        <taxon>Sphingobacterium</taxon>
    </lineage>
</organism>
<dbReference type="Pfam" id="PF12771">
    <property type="entry name" value="SusD-like_2"/>
    <property type="match status" value="1"/>
</dbReference>
<evidence type="ECO:0000256" key="1">
    <source>
        <dbReference type="SAM" id="SignalP"/>
    </source>
</evidence>
<comment type="caution">
    <text evidence="2">The sequence shown here is derived from an EMBL/GenBank/DDBJ whole genome shotgun (WGS) entry which is preliminary data.</text>
</comment>
<feature type="signal peptide" evidence="1">
    <location>
        <begin position="1"/>
        <end position="23"/>
    </location>
</feature>
<proteinExistence type="predicted"/>
<keyword evidence="2" id="KW-0449">Lipoprotein</keyword>